<protein>
    <submittedName>
        <fullName evidence="2">Uncharacterized protein</fullName>
    </submittedName>
</protein>
<evidence type="ECO:0000256" key="1">
    <source>
        <dbReference type="SAM" id="MobiDB-lite"/>
    </source>
</evidence>
<sequence>MLGVGRAYTTNLPEKTCECGQWQVSGVSYNHALIEIRYHFGVNSDETNLVEYIDQLLSKSAYLRTYNSMIHPIPDLCVWADLETASVDTPPLKRLIGRPRLVRKRESGEKQKVGKTGTVVYRNCRRTGHNSRSYKSEITAAVTKRQMAQKGKADVGSSQTTQGEIKSEAKLSIVNCVDEINVVMYIFKKFGGGDTTWITKTVKDVLEVESSPIATTPTIMQVARYGALTLKCSKLSYYTTMSNDGYKQANMAIEKLTIQLKGLLPLSSTATDDNVHSSREESSNRVKDPVIATAKRFVRQNKKTSGKTRKCGKCRQLGHTANTCHSYVQNDNSAVASNGDIGPGPYYNQPRMGTY</sequence>
<dbReference type="Proteomes" id="UP001280121">
    <property type="component" value="Unassembled WGS sequence"/>
</dbReference>
<dbReference type="EMBL" id="JANJYI010000001">
    <property type="protein sequence ID" value="KAK2662198.1"/>
    <property type="molecule type" value="Genomic_DNA"/>
</dbReference>
<proteinExistence type="predicted"/>
<organism evidence="2 3">
    <name type="scientific">Dipteronia dyeriana</name>
    <dbReference type="NCBI Taxonomy" id="168575"/>
    <lineage>
        <taxon>Eukaryota</taxon>
        <taxon>Viridiplantae</taxon>
        <taxon>Streptophyta</taxon>
        <taxon>Embryophyta</taxon>
        <taxon>Tracheophyta</taxon>
        <taxon>Spermatophyta</taxon>
        <taxon>Magnoliopsida</taxon>
        <taxon>eudicotyledons</taxon>
        <taxon>Gunneridae</taxon>
        <taxon>Pentapetalae</taxon>
        <taxon>rosids</taxon>
        <taxon>malvids</taxon>
        <taxon>Sapindales</taxon>
        <taxon>Sapindaceae</taxon>
        <taxon>Hippocastanoideae</taxon>
        <taxon>Acereae</taxon>
        <taxon>Dipteronia</taxon>
    </lineage>
</organism>
<comment type="caution">
    <text evidence="2">The sequence shown here is derived from an EMBL/GenBank/DDBJ whole genome shotgun (WGS) entry which is preliminary data.</text>
</comment>
<keyword evidence="3" id="KW-1185">Reference proteome</keyword>
<evidence type="ECO:0000313" key="3">
    <source>
        <dbReference type="Proteomes" id="UP001280121"/>
    </source>
</evidence>
<dbReference type="GO" id="GO:0008270">
    <property type="term" value="F:zinc ion binding"/>
    <property type="evidence" value="ECO:0007669"/>
    <property type="project" value="InterPro"/>
</dbReference>
<evidence type="ECO:0000313" key="2">
    <source>
        <dbReference type="EMBL" id="KAK2662198.1"/>
    </source>
</evidence>
<dbReference type="GO" id="GO:0003676">
    <property type="term" value="F:nucleic acid binding"/>
    <property type="evidence" value="ECO:0007669"/>
    <property type="project" value="InterPro"/>
</dbReference>
<dbReference type="InterPro" id="IPR036875">
    <property type="entry name" value="Znf_CCHC_sf"/>
</dbReference>
<gene>
    <name evidence="2" type="ORF">Ddye_000772</name>
</gene>
<dbReference type="SUPFAM" id="SSF57756">
    <property type="entry name" value="Retrovirus zinc finger-like domains"/>
    <property type="match status" value="1"/>
</dbReference>
<feature type="region of interest" description="Disordered" evidence="1">
    <location>
        <begin position="333"/>
        <end position="355"/>
    </location>
</feature>
<name>A0AAD9XNN7_9ROSI</name>
<dbReference type="AlphaFoldDB" id="A0AAD9XNN7"/>
<reference evidence="2" key="1">
    <citation type="journal article" date="2023" name="Plant J.">
        <title>Genome sequences and population genomics provide insights into the demographic history, inbreeding, and mutation load of two 'living fossil' tree species of Dipteronia.</title>
        <authorList>
            <person name="Feng Y."/>
            <person name="Comes H.P."/>
            <person name="Chen J."/>
            <person name="Zhu S."/>
            <person name="Lu R."/>
            <person name="Zhang X."/>
            <person name="Li P."/>
            <person name="Qiu J."/>
            <person name="Olsen K.M."/>
            <person name="Qiu Y."/>
        </authorList>
    </citation>
    <scope>NUCLEOTIDE SEQUENCE</scope>
    <source>
        <strain evidence="2">KIB01</strain>
    </source>
</reference>
<accession>A0AAD9XNN7</accession>